<dbReference type="SUPFAM" id="SSF54506">
    <property type="entry name" value="Diaminopimelate epimerase-like"/>
    <property type="match status" value="1"/>
</dbReference>
<sequence length="270" mass="30062">MTTLPIYQVDAFTSQQFRGNPAAVMPLEQWLPDTLLQNIAQENHLSETAFVVREPEGSEADFHIRWFTPGAEVPLCGHATLATAWVLFNRLGFERNAIRFRSMSGPLGVVRRDNHWLELDFPNLAMELVPTPQLLHDALEGVDDHVYFVPNDTNYLVVLTDEAAVRNATPDFRLLKELGNQGLIITAEGEHCDFVSRYFAPGIGIDEDPVTGSIHSVLTPYWAGRLSKSRLSAQQLSARGGHLNCELKGDRVSISGQAAFYMEGQVTLED</sequence>
<evidence type="ECO:0000256" key="2">
    <source>
        <dbReference type="ARBA" id="ARBA00023235"/>
    </source>
</evidence>
<reference evidence="5" key="1">
    <citation type="submission" date="2016-10" db="EMBL/GenBank/DDBJ databases">
        <authorList>
            <person name="Varghese N."/>
            <person name="Submissions S."/>
        </authorList>
    </citation>
    <scope>NUCLEOTIDE SEQUENCE [LARGE SCALE GENOMIC DNA]</scope>
    <source>
        <strain evidence="5">CGMCC 1.7061</strain>
    </source>
</reference>
<evidence type="ECO:0000256" key="1">
    <source>
        <dbReference type="ARBA" id="ARBA00008270"/>
    </source>
</evidence>
<evidence type="ECO:0000313" key="4">
    <source>
        <dbReference type="EMBL" id="SFM14152.1"/>
    </source>
</evidence>
<feature type="active site" evidence="3">
    <location>
        <position position="47"/>
    </location>
</feature>
<evidence type="ECO:0000256" key="3">
    <source>
        <dbReference type="PIRSR" id="PIRSR016184-1"/>
    </source>
</evidence>
<dbReference type="PANTHER" id="PTHR13774:SF17">
    <property type="entry name" value="PHENAZINE BIOSYNTHESIS-LIKE DOMAIN-CONTAINING PROTEIN"/>
    <property type="match status" value="1"/>
</dbReference>
<dbReference type="Pfam" id="PF02567">
    <property type="entry name" value="PhzC-PhzF"/>
    <property type="match status" value="1"/>
</dbReference>
<protein>
    <submittedName>
        <fullName evidence="4">Phenazine biosynthesis protein PhzF family</fullName>
    </submittedName>
</protein>
<dbReference type="AlphaFoldDB" id="A0A1I4NF16"/>
<dbReference type="Proteomes" id="UP000198519">
    <property type="component" value="Unassembled WGS sequence"/>
</dbReference>
<dbReference type="STRING" id="488535.SAMN04487963_1351"/>
<dbReference type="EMBL" id="FOUE01000002">
    <property type="protein sequence ID" value="SFM14152.1"/>
    <property type="molecule type" value="Genomic_DNA"/>
</dbReference>
<dbReference type="PIRSF" id="PIRSF016184">
    <property type="entry name" value="PhzC_PhzF"/>
    <property type="match status" value="1"/>
</dbReference>
<organism evidence="4 5">
    <name type="scientific">Marinobacter zhejiangensis</name>
    <dbReference type="NCBI Taxonomy" id="488535"/>
    <lineage>
        <taxon>Bacteria</taxon>
        <taxon>Pseudomonadati</taxon>
        <taxon>Pseudomonadota</taxon>
        <taxon>Gammaproteobacteria</taxon>
        <taxon>Pseudomonadales</taxon>
        <taxon>Marinobacteraceae</taxon>
        <taxon>Marinobacter</taxon>
    </lineage>
</organism>
<dbReference type="Gene3D" id="3.10.310.10">
    <property type="entry name" value="Diaminopimelate Epimerase, Chain A, domain 1"/>
    <property type="match status" value="2"/>
</dbReference>
<dbReference type="PANTHER" id="PTHR13774">
    <property type="entry name" value="PHENAZINE BIOSYNTHESIS PROTEIN"/>
    <property type="match status" value="1"/>
</dbReference>
<keyword evidence="5" id="KW-1185">Reference proteome</keyword>
<dbReference type="InterPro" id="IPR003719">
    <property type="entry name" value="Phenazine_PhzF-like"/>
</dbReference>
<dbReference type="NCBIfam" id="TIGR00654">
    <property type="entry name" value="PhzF_family"/>
    <property type="match status" value="1"/>
</dbReference>
<accession>A0A1I4NF16</accession>
<dbReference type="OrthoDB" id="9788221at2"/>
<keyword evidence="2" id="KW-0413">Isomerase</keyword>
<evidence type="ECO:0000313" key="5">
    <source>
        <dbReference type="Proteomes" id="UP000198519"/>
    </source>
</evidence>
<dbReference type="GO" id="GO:0005737">
    <property type="term" value="C:cytoplasm"/>
    <property type="evidence" value="ECO:0007669"/>
    <property type="project" value="TreeGrafter"/>
</dbReference>
<comment type="similarity">
    <text evidence="1">Belongs to the PhzF family.</text>
</comment>
<dbReference type="RefSeq" id="WP_092021163.1">
    <property type="nucleotide sequence ID" value="NZ_FOUE01000002.1"/>
</dbReference>
<dbReference type="GO" id="GO:0016853">
    <property type="term" value="F:isomerase activity"/>
    <property type="evidence" value="ECO:0007669"/>
    <property type="project" value="UniProtKB-KW"/>
</dbReference>
<name>A0A1I4NF16_9GAMM</name>
<gene>
    <name evidence="4" type="ORF">SAMN04487963_1351</name>
</gene>
<proteinExistence type="inferred from homology"/>